<evidence type="ECO:0000313" key="1">
    <source>
        <dbReference type="EMBL" id="CAI5775015.1"/>
    </source>
</evidence>
<reference evidence="1" key="1">
    <citation type="submission" date="2022-12" db="EMBL/GenBank/DDBJ databases">
        <authorList>
            <person name="Alioto T."/>
            <person name="Alioto T."/>
            <person name="Gomez Garrido J."/>
        </authorList>
    </citation>
    <scope>NUCLEOTIDE SEQUENCE</scope>
</reference>
<name>A0AA35P6S4_9SAUR</name>
<dbReference type="AlphaFoldDB" id="A0AA35P6S4"/>
<evidence type="ECO:0000313" key="2">
    <source>
        <dbReference type="Proteomes" id="UP001178461"/>
    </source>
</evidence>
<accession>A0AA35P6S4</accession>
<sequence length="107" mass="11804">MASCIPRNNGGTRVRTQHGLHQTKEFAPFLAEECRAAERVNPSGNLAFNPANVHNDAFVYFYFGVLLLSNPGFVVSNRTARTEFLPDLFNVLLIHQGLGITEVNSVS</sequence>
<proteinExistence type="predicted"/>
<gene>
    <name evidence="1" type="ORF">PODLI_1B006015</name>
</gene>
<dbReference type="Proteomes" id="UP001178461">
    <property type="component" value="Chromosome 5"/>
</dbReference>
<keyword evidence="2" id="KW-1185">Reference proteome</keyword>
<protein>
    <submittedName>
        <fullName evidence="1">Uncharacterized protein</fullName>
    </submittedName>
</protein>
<dbReference type="EMBL" id="OX395130">
    <property type="protein sequence ID" value="CAI5775015.1"/>
    <property type="molecule type" value="Genomic_DNA"/>
</dbReference>
<organism evidence="1 2">
    <name type="scientific">Podarcis lilfordi</name>
    <name type="common">Lilford's wall lizard</name>
    <dbReference type="NCBI Taxonomy" id="74358"/>
    <lineage>
        <taxon>Eukaryota</taxon>
        <taxon>Metazoa</taxon>
        <taxon>Chordata</taxon>
        <taxon>Craniata</taxon>
        <taxon>Vertebrata</taxon>
        <taxon>Euteleostomi</taxon>
        <taxon>Lepidosauria</taxon>
        <taxon>Squamata</taxon>
        <taxon>Bifurcata</taxon>
        <taxon>Unidentata</taxon>
        <taxon>Episquamata</taxon>
        <taxon>Laterata</taxon>
        <taxon>Lacertibaenia</taxon>
        <taxon>Lacertidae</taxon>
        <taxon>Podarcis</taxon>
    </lineage>
</organism>